<keyword evidence="3" id="KW-1185">Reference proteome</keyword>
<accession>V4P9B9</accession>
<dbReference type="OMA" id="QFMILIM"/>
<dbReference type="Pfam" id="PF00646">
    <property type="entry name" value="F-box"/>
    <property type="match status" value="1"/>
</dbReference>
<gene>
    <name evidence="2" type="ORF">EUTSA_v10027376mg</name>
</gene>
<dbReference type="PANTHER" id="PTHR31672">
    <property type="entry name" value="BNACNNG10540D PROTEIN"/>
    <property type="match status" value="1"/>
</dbReference>
<dbReference type="SUPFAM" id="SSF81383">
    <property type="entry name" value="F-box domain"/>
    <property type="match status" value="1"/>
</dbReference>
<dbReference type="Gene3D" id="1.20.1280.50">
    <property type="match status" value="1"/>
</dbReference>
<proteinExistence type="predicted"/>
<dbReference type="KEGG" id="eus:EUTSA_v10027376mg"/>
<evidence type="ECO:0000313" key="3">
    <source>
        <dbReference type="Proteomes" id="UP000030689"/>
    </source>
</evidence>
<dbReference type="Gramene" id="ESQ56256">
    <property type="protein sequence ID" value="ESQ56256"/>
    <property type="gene ID" value="EUTSA_v10027376mg"/>
</dbReference>
<reference evidence="2 3" key="1">
    <citation type="journal article" date="2013" name="Front. Plant Sci.">
        <title>The Reference Genome of the Halophytic Plant Eutrema salsugineum.</title>
        <authorList>
            <person name="Yang R."/>
            <person name="Jarvis D.E."/>
            <person name="Chen H."/>
            <person name="Beilstein M.A."/>
            <person name="Grimwood J."/>
            <person name="Jenkins J."/>
            <person name="Shu S."/>
            <person name="Prochnik S."/>
            <person name="Xin M."/>
            <person name="Ma C."/>
            <person name="Schmutz J."/>
            <person name="Wing R.A."/>
            <person name="Mitchell-Olds T."/>
            <person name="Schumaker K.S."/>
            <person name="Wang X."/>
        </authorList>
    </citation>
    <scope>NUCLEOTIDE SEQUENCE [LARGE SCALE GENOMIC DNA]</scope>
</reference>
<feature type="domain" description="F-box" evidence="1">
    <location>
        <begin position="1"/>
        <end position="44"/>
    </location>
</feature>
<dbReference type="Proteomes" id="UP000030689">
    <property type="component" value="Unassembled WGS sequence"/>
</dbReference>
<dbReference type="PROSITE" id="PS50181">
    <property type="entry name" value="FBOX"/>
    <property type="match status" value="1"/>
</dbReference>
<name>V4P9B9_EUTSA</name>
<dbReference type="InterPro" id="IPR001810">
    <property type="entry name" value="F-box_dom"/>
</dbReference>
<dbReference type="EMBL" id="KI517384">
    <property type="protein sequence ID" value="ESQ56256.1"/>
    <property type="molecule type" value="Genomic_DNA"/>
</dbReference>
<dbReference type="InterPro" id="IPR036047">
    <property type="entry name" value="F-box-like_dom_sf"/>
</dbReference>
<dbReference type="AlphaFoldDB" id="V4P9B9"/>
<protein>
    <recommendedName>
        <fullName evidence="1">F-box domain-containing protein</fullName>
    </recommendedName>
</protein>
<dbReference type="InterPro" id="IPR050796">
    <property type="entry name" value="SCF_F-box_component"/>
</dbReference>
<evidence type="ECO:0000313" key="2">
    <source>
        <dbReference type="EMBL" id="ESQ56256.1"/>
    </source>
</evidence>
<dbReference type="SMART" id="SM00256">
    <property type="entry name" value="FBOX"/>
    <property type="match status" value="1"/>
</dbReference>
<organism evidence="2 3">
    <name type="scientific">Eutrema salsugineum</name>
    <name type="common">Saltwater cress</name>
    <name type="synonym">Sisymbrium salsugineum</name>
    <dbReference type="NCBI Taxonomy" id="72664"/>
    <lineage>
        <taxon>Eukaryota</taxon>
        <taxon>Viridiplantae</taxon>
        <taxon>Streptophyta</taxon>
        <taxon>Embryophyta</taxon>
        <taxon>Tracheophyta</taxon>
        <taxon>Spermatophyta</taxon>
        <taxon>Magnoliopsida</taxon>
        <taxon>eudicotyledons</taxon>
        <taxon>Gunneridae</taxon>
        <taxon>Pentapetalae</taxon>
        <taxon>rosids</taxon>
        <taxon>malvids</taxon>
        <taxon>Brassicales</taxon>
        <taxon>Brassicaceae</taxon>
        <taxon>Eutremeae</taxon>
        <taxon>Eutrema</taxon>
    </lineage>
</organism>
<sequence length="92" mass="10900">MSDLPEDLLEEILCRVSATSLKRLRYTCKRWNRLFDNKRFTRKHFAKASKQFMILIMLKNKLQICSLSVNHKGSPSMDFKGELSLTDHHVRF</sequence>
<dbReference type="CDD" id="cd22157">
    <property type="entry name" value="F-box_AtFBW1-like"/>
    <property type="match status" value="1"/>
</dbReference>
<evidence type="ECO:0000259" key="1">
    <source>
        <dbReference type="PROSITE" id="PS50181"/>
    </source>
</evidence>